<dbReference type="PANTHER" id="PTHR12131">
    <property type="entry name" value="ATP-DEPENDENT RNA AND DNA HELICASE"/>
    <property type="match status" value="1"/>
</dbReference>
<protein>
    <recommendedName>
        <fullName evidence="2">RNA helicase</fullName>
        <ecNumber evidence="2">3.6.4.13</ecNumber>
    </recommendedName>
</protein>
<feature type="domain" description="Helicase C-terminal" evidence="10">
    <location>
        <begin position="325"/>
        <end position="487"/>
    </location>
</feature>
<dbReference type="Gene3D" id="1.20.272.40">
    <property type="match status" value="1"/>
</dbReference>
<keyword evidence="7" id="KW-0809">Transit peptide</keyword>
<evidence type="ECO:0000256" key="9">
    <source>
        <dbReference type="ARBA" id="ARBA00047984"/>
    </source>
</evidence>
<evidence type="ECO:0000256" key="2">
    <source>
        <dbReference type="ARBA" id="ARBA00012552"/>
    </source>
</evidence>
<organism evidence="11 12">
    <name type="scientific">Theileria equi strain WA</name>
    <dbReference type="NCBI Taxonomy" id="1537102"/>
    <lineage>
        <taxon>Eukaryota</taxon>
        <taxon>Sar</taxon>
        <taxon>Alveolata</taxon>
        <taxon>Apicomplexa</taxon>
        <taxon>Aconoidasida</taxon>
        <taxon>Piroplasmida</taxon>
        <taxon>Theileriidae</taxon>
        <taxon>Theileria</taxon>
    </lineage>
</organism>
<dbReference type="InterPro" id="IPR055206">
    <property type="entry name" value="DEXQc_SUV3"/>
</dbReference>
<dbReference type="GO" id="GO:0000965">
    <property type="term" value="P:mitochondrial RNA 3'-end processing"/>
    <property type="evidence" value="ECO:0007669"/>
    <property type="project" value="TreeGrafter"/>
</dbReference>
<dbReference type="CDD" id="cd18805">
    <property type="entry name" value="SF2_C_suv3"/>
    <property type="match status" value="1"/>
</dbReference>
<dbReference type="InterPro" id="IPR050699">
    <property type="entry name" value="RNA-DNA_Helicase"/>
</dbReference>
<dbReference type="EC" id="3.6.4.13" evidence="2"/>
<accession>L1LGL4</accession>
<dbReference type="Proteomes" id="UP000031512">
    <property type="component" value="Unassembled WGS sequence"/>
</dbReference>
<dbReference type="PROSITE" id="PS51194">
    <property type="entry name" value="HELICASE_CTER"/>
    <property type="match status" value="1"/>
</dbReference>
<keyword evidence="5 11" id="KW-0347">Helicase</keyword>
<dbReference type="GO" id="GO:0016787">
    <property type="term" value="F:hydrolase activity"/>
    <property type="evidence" value="ECO:0007669"/>
    <property type="project" value="UniProtKB-KW"/>
</dbReference>
<dbReference type="InterPro" id="IPR001650">
    <property type="entry name" value="Helicase_C-like"/>
</dbReference>
<keyword evidence="6" id="KW-0067">ATP-binding</keyword>
<dbReference type="Gene3D" id="3.40.50.300">
    <property type="entry name" value="P-loop containing nucleotide triphosphate hydrolases"/>
    <property type="match status" value="2"/>
</dbReference>
<evidence type="ECO:0000256" key="1">
    <source>
        <dbReference type="ARBA" id="ARBA00004173"/>
    </source>
</evidence>
<dbReference type="InterPro" id="IPR027417">
    <property type="entry name" value="P-loop_NTPase"/>
</dbReference>
<reference evidence="11 12" key="1">
    <citation type="journal article" date="2012" name="BMC Genomics">
        <title>Comparative genomic analysis and phylogenetic position of Theileria equi.</title>
        <authorList>
            <person name="Kappmeyer L.S."/>
            <person name="Thiagarajan M."/>
            <person name="Herndon D.R."/>
            <person name="Ramsay J.D."/>
            <person name="Caler E."/>
            <person name="Djikeng A."/>
            <person name="Gillespie J.J."/>
            <person name="Lau A.O."/>
            <person name="Roalson E.H."/>
            <person name="Silva J.C."/>
            <person name="Silva M.G."/>
            <person name="Suarez C.E."/>
            <person name="Ueti M.W."/>
            <person name="Nene V.M."/>
            <person name="Mealey R.H."/>
            <person name="Knowles D.P."/>
            <person name="Brayton K.A."/>
        </authorList>
    </citation>
    <scope>NUCLEOTIDE SEQUENCE [LARGE SCALE GENOMIC DNA]</scope>
    <source>
        <strain evidence="11 12">WA</strain>
    </source>
</reference>
<evidence type="ECO:0000256" key="8">
    <source>
        <dbReference type="ARBA" id="ARBA00023128"/>
    </source>
</evidence>
<dbReference type="GeneID" id="15807706"/>
<dbReference type="SUPFAM" id="SSF52540">
    <property type="entry name" value="P-loop containing nucleoside triphosphate hydrolases"/>
    <property type="match status" value="2"/>
</dbReference>
<evidence type="ECO:0000256" key="7">
    <source>
        <dbReference type="ARBA" id="ARBA00022946"/>
    </source>
</evidence>
<dbReference type="OrthoDB" id="6692397at2759"/>
<keyword evidence="12" id="KW-1185">Reference proteome</keyword>
<dbReference type="VEuPathDB" id="PiroplasmaDB:BEWA_042990"/>
<dbReference type="Pfam" id="PF12513">
    <property type="entry name" value="SUV3_C"/>
    <property type="match status" value="1"/>
</dbReference>
<evidence type="ECO:0000313" key="12">
    <source>
        <dbReference type="Proteomes" id="UP000031512"/>
    </source>
</evidence>
<dbReference type="Pfam" id="PF22527">
    <property type="entry name" value="DEXQc_Suv3"/>
    <property type="match status" value="1"/>
</dbReference>
<evidence type="ECO:0000256" key="3">
    <source>
        <dbReference type="ARBA" id="ARBA00022741"/>
    </source>
</evidence>
<dbReference type="RefSeq" id="XP_004833710.1">
    <property type="nucleotide sequence ID" value="XM_004833653.1"/>
</dbReference>
<dbReference type="SMART" id="SM00490">
    <property type="entry name" value="HELICc"/>
    <property type="match status" value="1"/>
</dbReference>
<dbReference type="InterPro" id="IPR022192">
    <property type="entry name" value="SUV3_C"/>
</dbReference>
<evidence type="ECO:0000256" key="6">
    <source>
        <dbReference type="ARBA" id="ARBA00022840"/>
    </source>
</evidence>
<evidence type="ECO:0000313" key="11">
    <source>
        <dbReference type="EMBL" id="EKX74258.1"/>
    </source>
</evidence>
<dbReference type="Pfam" id="PF00271">
    <property type="entry name" value="Helicase_C"/>
    <property type="match status" value="1"/>
</dbReference>
<dbReference type="STRING" id="1537102.L1LGL4"/>
<proteinExistence type="predicted"/>
<comment type="subcellular location">
    <subcellularLocation>
        <location evidence="1">Mitochondrion</location>
    </subcellularLocation>
</comment>
<dbReference type="AlphaFoldDB" id="L1LGL4"/>
<comment type="caution">
    <text evidence="11">The sequence shown here is derived from an EMBL/GenBank/DDBJ whole genome shotgun (WGS) entry which is preliminary data.</text>
</comment>
<dbReference type="CDD" id="cd17913">
    <property type="entry name" value="DEXQc_Suv3"/>
    <property type="match status" value="1"/>
</dbReference>
<dbReference type="PANTHER" id="PTHR12131:SF1">
    <property type="entry name" value="ATP-DEPENDENT RNA HELICASE SUPV3L1, MITOCHONDRIAL-RELATED"/>
    <property type="match status" value="1"/>
</dbReference>
<gene>
    <name evidence="11" type="ORF">BEWA_042990</name>
</gene>
<sequence length="691" mass="78652">MIYPLINNVSTNIPRTHLTHIRLCANKLTSSTKLYKHLQDLLPLTNNERILVNNTLVGLLNDSSWTRKLSKRNIPPFLLRNSDFRANFLDYLDKNVNKKIFIRNNIDSFKTVSSMDLDQSLLMNDEVSNEFLLHLSDFARLHMPQLLITYNNMKHLADIRHPELEFSGEKLSCRHVILHVGPPNSGKTHDAYRRLECSSTGIYCSPLRLLAWEIQNKLNKSNVSCALLTGQERVINDTETHLSCTVEMAPLNNIYDCAIVDEMQMIGDPVRGYAWTRAFLGLKAKEVHVCGNESCLPLARKLVDISGDTLEIKRHARLSNLVILDKELLIEELKPGDCVVCFSRFDVFSLRNKIESTKYNWDTMDHSKTSIVYGSLPPEVRCDQIQKFNERKAKILISSDAIGMGVNVRIRRIIFHSLKKYDGNEKRTLNISEVQQIAGRAGRYSMSCGHGEVGCLQERDTMLLKKLMVSPQPPIDKAIIAPSTSVISAFSTSVTNVAGNTNFSDSIKLLFSMVKTGEIFEVCDFAPLNRIARVLRAIELPISTLVEYIFVPLGTGMLPILVLRTFAISHSILNSVKLNNIFTEESLSDDKFYSVEHNKHAEDAYTHFKTLELLYQTLEIYLWLSIKFPKVYVDKDAAAVIKTKIANAMSKYLDLSLDTTGSIRTPEDYEHEPELWRYFIKQELLEINCVQ</sequence>
<dbReference type="GO" id="GO:0005524">
    <property type="term" value="F:ATP binding"/>
    <property type="evidence" value="ECO:0007669"/>
    <property type="project" value="UniProtKB-KW"/>
</dbReference>
<evidence type="ECO:0000256" key="4">
    <source>
        <dbReference type="ARBA" id="ARBA00022801"/>
    </source>
</evidence>
<keyword evidence="4" id="KW-0378">Hydrolase</keyword>
<dbReference type="GO" id="GO:0045025">
    <property type="term" value="C:mitochondrial degradosome"/>
    <property type="evidence" value="ECO:0007669"/>
    <property type="project" value="TreeGrafter"/>
</dbReference>
<dbReference type="KEGG" id="beq:BEWA_042990"/>
<dbReference type="InterPro" id="IPR044774">
    <property type="entry name" value="Suv3_DEXQc"/>
</dbReference>
<evidence type="ECO:0000259" key="10">
    <source>
        <dbReference type="PROSITE" id="PS51194"/>
    </source>
</evidence>
<keyword evidence="3" id="KW-0547">Nucleotide-binding</keyword>
<dbReference type="EMBL" id="ACOU01000002">
    <property type="protein sequence ID" value="EKX74258.1"/>
    <property type="molecule type" value="Genomic_DNA"/>
</dbReference>
<keyword evidence="8" id="KW-0496">Mitochondrion</keyword>
<dbReference type="GO" id="GO:0003724">
    <property type="term" value="F:RNA helicase activity"/>
    <property type="evidence" value="ECO:0007669"/>
    <property type="project" value="UniProtKB-EC"/>
</dbReference>
<dbReference type="eggNOG" id="KOG0953">
    <property type="taxonomic scope" value="Eukaryota"/>
</dbReference>
<evidence type="ECO:0000256" key="5">
    <source>
        <dbReference type="ARBA" id="ARBA00022806"/>
    </source>
</evidence>
<name>L1LGL4_THEEQ</name>
<dbReference type="Gene3D" id="1.20.58.1080">
    <property type="match status" value="1"/>
</dbReference>
<comment type="catalytic activity">
    <reaction evidence="9">
        <text>ATP + H2O = ADP + phosphate + H(+)</text>
        <dbReference type="Rhea" id="RHEA:13065"/>
        <dbReference type="ChEBI" id="CHEBI:15377"/>
        <dbReference type="ChEBI" id="CHEBI:15378"/>
        <dbReference type="ChEBI" id="CHEBI:30616"/>
        <dbReference type="ChEBI" id="CHEBI:43474"/>
        <dbReference type="ChEBI" id="CHEBI:456216"/>
        <dbReference type="EC" id="3.6.4.13"/>
    </reaction>
</comment>